<dbReference type="AlphaFoldDB" id="A0A1G2BR66"/>
<evidence type="ECO:0000259" key="3">
    <source>
        <dbReference type="SMART" id="SM00563"/>
    </source>
</evidence>
<feature type="domain" description="Phospholipid/glycerol acyltransferase" evidence="3">
    <location>
        <begin position="42"/>
        <end position="174"/>
    </location>
</feature>
<evidence type="ECO:0000256" key="1">
    <source>
        <dbReference type="ARBA" id="ARBA00022679"/>
    </source>
</evidence>
<comment type="caution">
    <text evidence="4">The sequence shown here is derived from an EMBL/GenBank/DDBJ whole genome shotgun (WGS) entry which is preliminary data.</text>
</comment>
<dbReference type="SUPFAM" id="SSF69593">
    <property type="entry name" value="Glycerol-3-phosphate (1)-acyltransferase"/>
    <property type="match status" value="1"/>
</dbReference>
<evidence type="ECO:0000313" key="4">
    <source>
        <dbReference type="EMBL" id="OGY91655.1"/>
    </source>
</evidence>
<organism evidence="4 5">
    <name type="scientific">Candidatus Komeilibacteria bacterium RIFCSPLOWO2_01_FULL_53_11</name>
    <dbReference type="NCBI Taxonomy" id="1798552"/>
    <lineage>
        <taxon>Bacteria</taxon>
        <taxon>Candidatus Komeiliibacteriota</taxon>
    </lineage>
</organism>
<dbReference type="GO" id="GO:0003841">
    <property type="term" value="F:1-acylglycerol-3-phosphate O-acyltransferase activity"/>
    <property type="evidence" value="ECO:0007669"/>
    <property type="project" value="TreeGrafter"/>
</dbReference>
<dbReference type="InterPro" id="IPR002123">
    <property type="entry name" value="Plipid/glycerol_acylTrfase"/>
</dbReference>
<dbReference type="PANTHER" id="PTHR10434:SF40">
    <property type="entry name" value="1-ACYL-SN-GLYCEROL-3-PHOSPHATE ACYLTRANSFERASE"/>
    <property type="match status" value="1"/>
</dbReference>
<dbReference type="SMART" id="SM00563">
    <property type="entry name" value="PlsC"/>
    <property type="match status" value="1"/>
</dbReference>
<sequence>MIFWLCTYPLGFGLGVFFSLLRLTGRVRIVHPERIPKEDGALIVASNHPSLWEPIILTMLFFPRCLLYPHRRLPWSTPSTKTYYDWWFLFPLHPRFIMVPRTDQSRILAAFRQMIAIIRNGERLIIFPEGGRTYRGNSYQYGANGRRIRGLKSGIEKLVKLTSVPVLPVWVEGSDHVLPNGSRIPRLWRKVTIVIGEPTTFPIADVHVQNAVTKKIGEALLKLSEEVTMLP</sequence>
<evidence type="ECO:0000313" key="5">
    <source>
        <dbReference type="Proteomes" id="UP000177349"/>
    </source>
</evidence>
<accession>A0A1G2BR66</accession>
<evidence type="ECO:0000256" key="2">
    <source>
        <dbReference type="ARBA" id="ARBA00023315"/>
    </source>
</evidence>
<keyword evidence="1" id="KW-0808">Transferase</keyword>
<dbReference type="CDD" id="cd07989">
    <property type="entry name" value="LPLAT_AGPAT-like"/>
    <property type="match status" value="1"/>
</dbReference>
<dbReference type="GO" id="GO:0006654">
    <property type="term" value="P:phosphatidic acid biosynthetic process"/>
    <property type="evidence" value="ECO:0007669"/>
    <property type="project" value="TreeGrafter"/>
</dbReference>
<proteinExistence type="predicted"/>
<dbReference type="EMBL" id="MHKN01000036">
    <property type="protein sequence ID" value="OGY91655.1"/>
    <property type="molecule type" value="Genomic_DNA"/>
</dbReference>
<dbReference type="PANTHER" id="PTHR10434">
    <property type="entry name" value="1-ACYL-SN-GLYCEROL-3-PHOSPHATE ACYLTRANSFERASE"/>
    <property type="match status" value="1"/>
</dbReference>
<keyword evidence="2" id="KW-0012">Acyltransferase</keyword>
<name>A0A1G2BR66_9BACT</name>
<protein>
    <recommendedName>
        <fullName evidence="3">Phospholipid/glycerol acyltransferase domain-containing protein</fullName>
    </recommendedName>
</protein>
<dbReference type="Pfam" id="PF01553">
    <property type="entry name" value="Acyltransferase"/>
    <property type="match status" value="1"/>
</dbReference>
<reference evidence="4 5" key="1">
    <citation type="journal article" date="2016" name="Nat. Commun.">
        <title>Thousands of microbial genomes shed light on interconnected biogeochemical processes in an aquifer system.</title>
        <authorList>
            <person name="Anantharaman K."/>
            <person name="Brown C.T."/>
            <person name="Hug L.A."/>
            <person name="Sharon I."/>
            <person name="Castelle C.J."/>
            <person name="Probst A.J."/>
            <person name="Thomas B.C."/>
            <person name="Singh A."/>
            <person name="Wilkins M.J."/>
            <person name="Karaoz U."/>
            <person name="Brodie E.L."/>
            <person name="Williams K.H."/>
            <person name="Hubbard S.S."/>
            <person name="Banfield J.F."/>
        </authorList>
    </citation>
    <scope>NUCLEOTIDE SEQUENCE [LARGE SCALE GENOMIC DNA]</scope>
</reference>
<gene>
    <name evidence="4" type="ORF">A3B31_03005</name>
</gene>
<dbReference type="Proteomes" id="UP000177349">
    <property type="component" value="Unassembled WGS sequence"/>
</dbReference>